<accession>A0A291GHV2</accession>
<dbReference type="CDD" id="cd12797">
    <property type="entry name" value="M23_peptidase"/>
    <property type="match status" value="1"/>
</dbReference>
<dbReference type="STRING" id="1758178.GCA_001550095_00632"/>
<evidence type="ECO:0000256" key="2">
    <source>
        <dbReference type="SAM" id="SignalP"/>
    </source>
</evidence>
<feature type="domain" description="M23ase beta-sheet core" evidence="3">
    <location>
        <begin position="64"/>
        <end position="181"/>
    </location>
</feature>
<evidence type="ECO:0000313" key="5">
    <source>
        <dbReference type="Proteomes" id="UP000217935"/>
    </source>
</evidence>
<reference evidence="4 5" key="1">
    <citation type="submission" date="2017-06" db="EMBL/GenBank/DDBJ databases">
        <title>Celeribacter sp. TSPH2 complete genome sequence.</title>
        <authorList>
            <person name="Woo J.-H."/>
            <person name="Kim H.-S."/>
        </authorList>
    </citation>
    <scope>NUCLEOTIDE SEQUENCE [LARGE SCALE GENOMIC DNA]</scope>
    <source>
        <strain evidence="4 5">TSPH2</strain>
    </source>
</reference>
<proteinExistence type="predicted"/>
<dbReference type="Proteomes" id="UP000217935">
    <property type="component" value="Chromosome"/>
</dbReference>
<dbReference type="GO" id="GO:0004222">
    <property type="term" value="F:metalloendopeptidase activity"/>
    <property type="evidence" value="ECO:0007669"/>
    <property type="project" value="TreeGrafter"/>
</dbReference>
<name>A0A291GHV2_9RHOB</name>
<organism evidence="4 5">
    <name type="scientific">Celeribacter ethanolicus</name>
    <dbReference type="NCBI Taxonomy" id="1758178"/>
    <lineage>
        <taxon>Bacteria</taxon>
        <taxon>Pseudomonadati</taxon>
        <taxon>Pseudomonadota</taxon>
        <taxon>Alphaproteobacteria</taxon>
        <taxon>Rhodobacterales</taxon>
        <taxon>Roseobacteraceae</taxon>
        <taxon>Celeribacter</taxon>
    </lineage>
</organism>
<evidence type="ECO:0000313" key="4">
    <source>
        <dbReference type="EMBL" id="ATG49767.1"/>
    </source>
</evidence>
<protein>
    <submittedName>
        <fullName evidence="4">Peptidase M24</fullName>
    </submittedName>
</protein>
<feature type="chain" id="PRO_5012764665" evidence="2">
    <location>
        <begin position="21"/>
        <end position="325"/>
    </location>
</feature>
<dbReference type="OrthoDB" id="5489603at2"/>
<keyword evidence="5" id="KW-1185">Reference proteome</keyword>
<dbReference type="SUPFAM" id="SSF51261">
    <property type="entry name" value="Duplicated hybrid motif"/>
    <property type="match status" value="1"/>
</dbReference>
<dbReference type="Gene3D" id="2.70.70.10">
    <property type="entry name" value="Glucose Permease (Domain IIA)"/>
    <property type="match status" value="1"/>
</dbReference>
<dbReference type="RefSeq" id="WP_096807184.1">
    <property type="nucleotide sequence ID" value="NZ_CP022196.1"/>
</dbReference>
<dbReference type="InterPro" id="IPR050570">
    <property type="entry name" value="Cell_wall_metabolism_enzyme"/>
</dbReference>
<dbReference type="EMBL" id="CP022196">
    <property type="protein sequence ID" value="ATG49767.1"/>
    <property type="molecule type" value="Genomic_DNA"/>
</dbReference>
<sequence>MRALIAPLVLAPLLATPALARDPVLAPPIDCVLGQSCYIQNYVDADPGPGAADFTCGTLSYDGHKGTDFALPVTLDMWQGVDVLASAPGTVKAIRDGMEDVPQGSEGAPDVTGKECGNGVVIDHGDGWSTQYCHMMNGTIAVQQGQRVGASTVLGQVGLSGMTEFPHVHLALRHNGKVIDPFNPTGLIACGEEAMLNGTLWDRDMVYHAGGLLTLGLDTKVPDYESVKAGTAGHDPLGSDSPALVVFGFGYGTLQGDILRMSIFGPEGEVISHDALLDKDQARMFRAVGRKSPGAWPIGGYTATVQLIRKGAEIDHLEERFRIDK</sequence>
<evidence type="ECO:0000256" key="1">
    <source>
        <dbReference type="ARBA" id="ARBA00022729"/>
    </source>
</evidence>
<dbReference type="InterPro" id="IPR011055">
    <property type="entry name" value="Dup_hybrid_motif"/>
</dbReference>
<dbReference type="PANTHER" id="PTHR21666:SF289">
    <property type="entry name" value="L-ALA--D-GLU ENDOPEPTIDASE"/>
    <property type="match status" value="1"/>
</dbReference>
<evidence type="ECO:0000259" key="3">
    <source>
        <dbReference type="Pfam" id="PF01551"/>
    </source>
</evidence>
<dbReference type="PANTHER" id="PTHR21666">
    <property type="entry name" value="PEPTIDASE-RELATED"/>
    <property type="match status" value="1"/>
</dbReference>
<dbReference type="KEGG" id="ceh:CEW89_09285"/>
<gene>
    <name evidence="4" type="ORF">CEW89_09285</name>
</gene>
<feature type="signal peptide" evidence="2">
    <location>
        <begin position="1"/>
        <end position="20"/>
    </location>
</feature>
<dbReference type="InterPro" id="IPR016047">
    <property type="entry name" value="M23ase_b-sheet_dom"/>
</dbReference>
<dbReference type="AlphaFoldDB" id="A0A291GHV2"/>
<keyword evidence="1 2" id="KW-0732">Signal</keyword>
<dbReference type="Pfam" id="PF01551">
    <property type="entry name" value="Peptidase_M23"/>
    <property type="match status" value="1"/>
</dbReference>